<evidence type="ECO:0000313" key="6">
    <source>
        <dbReference type="Proteomes" id="UP001501624"/>
    </source>
</evidence>
<dbReference type="SUPFAM" id="SSF46894">
    <property type="entry name" value="C-terminal effector domain of the bipartite response regulators"/>
    <property type="match status" value="1"/>
</dbReference>
<organism evidence="5 6">
    <name type="scientific">Amycolatopsis tucumanensis</name>
    <dbReference type="NCBI Taxonomy" id="401106"/>
    <lineage>
        <taxon>Bacteria</taxon>
        <taxon>Bacillati</taxon>
        <taxon>Actinomycetota</taxon>
        <taxon>Actinomycetes</taxon>
        <taxon>Pseudonocardiales</taxon>
        <taxon>Pseudonocardiaceae</taxon>
        <taxon>Amycolatopsis</taxon>
    </lineage>
</organism>
<comment type="caution">
    <text evidence="5">The sequence shown here is derived from an EMBL/GenBank/DDBJ whole genome shotgun (WGS) entry which is preliminary data.</text>
</comment>
<dbReference type="Gene3D" id="1.10.10.10">
    <property type="entry name" value="Winged helix-like DNA-binding domain superfamily/Winged helix DNA-binding domain"/>
    <property type="match status" value="1"/>
</dbReference>
<dbReference type="Gene3D" id="3.40.50.300">
    <property type="entry name" value="P-loop containing nucleotide triphosphate hydrolases"/>
    <property type="match status" value="1"/>
</dbReference>
<dbReference type="PANTHER" id="PTHR47691">
    <property type="entry name" value="REGULATOR-RELATED"/>
    <property type="match status" value="1"/>
</dbReference>
<reference evidence="6" key="1">
    <citation type="journal article" date="2019" name="Int. J. Syst. Evol. Microbiol.">
        <title>The Global Catalogue of Microorganisms (GCM) 10K type strain sequencing project: providing services to taxonomists for standard genome sequencing and annotation.</title>
        <authorList>
            <consortium name="The Broad Institute Genomics Platform"/>
            <consortium name="The Broad Institute Genome Sequencing Center for Infectious Disease"/>
            <person name="Wu L."/>
            <person name="Ma J."/>
        </authorList>
    </citation>
    <scope>NUCLEOTIDE SEQUENCE [LARGE SCALE GENOMIC DNA]</scope>
    <source>
        <strain evidence="6">JCM 17017</strain>
    </source>
</reference>
<evidence type="ECO:0000259" key="4">
    <source>
        <dbReference type="PROSITE" id="PS51755"/>
    </source>
</evidence>
<sequence length="1072" mass="114323">MRFGVLGPLEVRTAEGEAVVVPGAKVRALLSDLLIHAGEPVPAHRLIEDLWELDPPRDPAAALQVKVSQLRSALERAAPGARELVVSRPAGYLLDVEPDAVDANRFTNLVTAARAAESPADRAALLGEALSLWRGDAFADFAGAHFAVPAITRLHDLRLTALEDRIEARLALGEHDLVAGELGDLIAAHPLRERLHGLRMRALYQAGRQAEALEAYDRLRARLVEELGLEPGAELARLHQAILRRDPALEAARPVRRPVTNLPEPVTDLIGRAEAIDAVSALLAADRVVTLTGPGGVGKTQLALAAARESANRFPDGTWLVELAGFARSGDRDPDAAIADLVTSALGIRDDAALVLPPAAGHTPPLRRLAEALRHKRLLLVLDNCEHLIAPVARVAEALVRASPGLVVLATSREPLGVTGERLWPVPPLDLPGPADADPARVAESSAVRLFVARAAASAPGFALRADNQRAVAAICRTLDGLPLAIELAATRVRALGVHDLALRLEDRFRVLTAGRRTAPARQRTLRAMMDWSWDLLSAAERAVLSRLAVHADGCTLAAAEHVCAGEPAGDVLEVLAGLVDRSLVVADTTGDTRYRLLETVAAYGRERLQESGEAALIRQRHAGYYAGFAEQAADRLRGHDQRTWLERMDAESANLRAALATAVGQDDAATALRLVNAAAWYWFLRGKHQEAHRWITRALAVPGDAPGGARAEATAWQAAMGFLTGRHTDPMRDSAEVLAKAGDAAALARARWLFGFVGRSGAPDAAAALIDRAGAAFRELGDRWGLAATLWARADQAMLRGDLDAAARDGAEAAALFADLGDRWGQVQTASLLGVLAEIGGDHERSARLHREALRKAEELGLWPVASHELSRLGRLALLGSDHAAAEDLSSRALRLATEHAYEPGINLARGGLGMSARRRGLLDVAEEHLRNVLAWERRINYRVGIAFALAELGFAAEQRGDAEAAWSLHREGLDAARATGDPRAVAIALEGLAGAHVLAGEPDRAACLLGVAAAARESAGAPLPAAERFDVDRITAAARRLLGEAAFAEEFDRGRRIPPSDLPLDQRTTS</sequence>
<evidence type="ECO:0000313" key="5">
    <source>
        <dbReference type="EMBL" id="GAA3838192.1"/>
    </source>
</evidence>
<keyword evidence="2 3" id="KW-0238">DNA-binding</keyword>
<evidence type="ECO:0000256" key="2">
    <source>
        <dbReference type="ARBA" id="ARBA00023125"/>
    </source>
</evidence>
<protein>
    <submittedName>
        <fullName evidence="5">BTAD domain-containing putative transcriptional regulator</fullName>
    </submittedName>
</protein>
<proteinExistence type="inferred from homology"/>
<dbReference type="PANTHER" id="PTHR47691:SF3">
    <property type="entry name" value="HTH-TYPE TRANSCRIPTIONAL REGULATOR RV0890C-RELATED"/>
    <property type="match status" value="1"/>
</dbReference>
<dbReference type="InterPro" id="IPR058852">
    <property type="entry name" value="HTH_77"/>
</dbReference>
<dbReference type="Pfam" id="PF03704">
    <property type="entry name" value="BTAD"/>
    <property type="match status" value="1"/>
</dbReference>
<comment type="similarity">
    <text evidence="1">Belongs to the AfsR/DnrI/RedD regulatory family.</text>
</comment>
<evidence type="ECO:0000256" key="3">
    <source>
        <dbReference type="PROSITE-ProRule" id="PRU01091"/>
    </source>
</evidence>
<dbReference type="Pfam" id="PF25872">
    <property type="entry name" value="HTH_77"/>
    <property type="match status" value="1"/>
</dbReference>
<dbReference type="SUPFAM" id="SSF52540">
    <property type="entry name" value="P-loop containing nucleoside triphosphate hydrolases"/>
    <property type="match status" value="1"/>
</dbReference>
<dbReference type="EMBL" id="BAABCM010000011">
    <property type="protein sequence ID" value="GAA3838192.1"/>
    <property type="molecule type" value="Genomic_DNA"/>
</dbReference>
<dbReference type="PROSITE" id="PS51755">
    <property type="entry name" value="OMPR_PHOB"/>
    <property type="match status" value="1"/>
</dbReference>
<dbReference type="InterPro" id="IPR027417">
    <property type="entry name" value="P-loop_NTPase"/>
</dbReference>
<gene>
    <name evidence="5" type="ORF">GCM10022380_65430</name>
</gene>
<dbReference type="InterPro" id="IPR016032">
    <property type="entry name" value="Sig_transdc_resp-reg_C-effctor"/>
</dbReference>
<dbReference type="Pfam" id="PF00486">
    <property type="entry name" value="Trans_reg_C"/>
    <property type="match status" value="1"/>
</dbReference>
<dbReference type="InterPro" id="IPR011990">
    <property type="entry name" value="TPR-like_helical_dom_sf"/>
</dbReference>
<dbReference type="RefSeq" id="WP_237335428.1">
    <property type="nucleotide sequence ID" value="NZ_BAABCM010000011.1"/>
</dbReference>
<dbReference type="SMART" id="SM01043">
    <property type="entry name" value="BTAD"/>
    <property type="match status" value="1"/>
</dbReference>
<dbReference type="SMART" id="SM00862">
    <property type="entry name" value="Trans_reg_C"/>
    <property type="match status" value="1"/>
</dbReference>
<dbReference type="PRINTS" id="PR00364">
    <property type="entry name" value="DISEASERSIST"/>
</dbReference>
<dbReference type="SUPFAM" id="SSF48452">
    <property type="entry name" value="TPR-like"/>
    <property type="match status" value="3"/>
</dbReference>
<dbReference type="Gene3D" id="1.25.40.10">
    <property type="entry name" value="Tetratricopeptide repeat domain"/>
    <property type="match status" value="2"/>
</dbReference>
<keyword evidence="6" id="KW-1185">Reference proteome</keyword>
<dbReference type="InterPro" id="IPR001867">
    <property type="entry name" value="OmpR/PhoB-type_DNA-bd"/>
</dbReference>
<dbReference type="CDD" id="cd15831">
    <property type="entry name" value="BTAD"/>
    <property type="match status" value="1"/>
</dbReference>
<feature type="domain" description="OmpR/PhoB-type" evidence="4">
    <location>
        <begin position="1"/>
        <end position="96"/>
    </location>
</feature>
<name>A0ABP7J923_9PSEU</name>
<evidence type="ECO:0000256" key="1">
    <source>
        <dbReference type="ARBA" id="ARBA00005820"/>
    </source>
</evidence>
<dbReference type="Proteomes" id="UP001501624">
    <property type="component" value="Unassembled WGS sequence"/>
</dbReference>
<accession>A0ABP7J923</accession>
<feature type="DNA-binding region" description="OmpR/PhoB-type" evidence="3">
    <location>
        <begin position="1"/>
        <end position="96"/>
    </location>
</feature>
<dbReference type="InterPro" id="IPR036388">
    <property type="entry name" value="WH-like_DNA-bd_sf"/>
</dbReference>
<dbReference type="InterPro" id="IPR005158">
    <property type="entry name" value="BTAD"/>
</dbReference>